<dbReference type="InterPro" id="IPR003779">
    <property type="entry name" value="CMD-like"/>
</dbReference>
<evidence type="ECO:0000313" key="3">
    <source>
        <dbReference type="Proteomes" id="UP001519272"/>
    </source>
</evidence>
<gene>
    <name evidence="2" type="ORF">J2Z32_001305</name>
</gene>
<dbReference type="PANTHER" id="PTHR33570">
    <property type="entry name" value="4-CARBOXYMUCONOLACTONE DECARBOXYLASE FAMILY PROTEIN"/>
    <property type="match status" value="1"/>
</dbReference>
<name>A0ABS4FQ20_9BACL</name>
<keyword evidence="3" id="KW-1185">Reference proteome</keyword>
<feature type="domain" description="Carboxymuconolactone decarboxylase-like" evidence="1">
    <location>
        <begin position="19"/>
        <end position="103"/>
    </location>
</feature>
<dbReference type="SUPFAM" id="SSF69118">
    <property type="entry name" value="AhpD-like"/>
    <property type="match status" value="1"/>
</dbReference>
<dbReference type="GO" id="GO:0047575">
    <property type="term" value="F:4-carboxymuconolactone decarboxylase activity"/>
    <property type="evidence" value="ECO:0007669"/>
    <property type="project" value="UniProtKB-EC"/>
</dbReference>
<dbReference type="Proteomes" id="UP001519272">
    <property type="component" value="Unassembled WGS sequence"/>
</dbReference>
<dbReference type="RefSeq" id="WP_210088348.1">
    <property type="nucleotide sequence ID" value="NZ_JAGGKG010000004.1"/>
</dbReference>
<reference evidence="2 3" key="1">
    <citation type="submission" date="2021-03" db="EMBL/GenBank/DDBJ databases">
        <title>Genomic Encyclopedia of Type Strains, Phase IV (KMG-IV): sequencing the most valuable type-strain genomes for metagenomic binning, comparative biology and taxonomic classification.</title>
        <authorList>
            <person name="Goeker M."/>
        </authorList>
    </citation>
    <scope>NUCLEOTIDE SEQUENCE [LARGE SCALE GENOMIC DNA]</scope>
    <source>
        <strain evidence="2 3">DSM 14349</strain>
    </source>
</reference>
<accession>A0ABS4FQ20</accession>
<dbReference type="EC" id="4.1.1.44" evidence="2"/>
<dbReference type="InterPro" id="IPR052512">
    <property type="entry name" value="4CMD/NDH-1_regulator"/>
</dbReference>
<dbReference type="InterPro" id="IPR029032">
    <property type="entry name" value="AhpD-like"/>
</dbReference>
<keyword evidence="2" id="KW-0456">Lyase</keyword>
<dbReference type="PANTHER" id="PTHR33570:SF9">
    <property type="entry name" value="BLL4600 PROTEIN"/>
    <property type="match status" value="1"/>
</dbReference>
<evidence type="ECO:0000313" key="2">
    <source>
        <dbReference type="EMBL" id="MBP1904682.1"/>
    </source>
</evidence>
<organism evidence="2 3">
    <name type="scientific">Paenibacillus turicensis</name>
    <dbReference type="NCBI Taxonomy" id="160487"/>
    <lineage>
        <taxon>Bacteria</taxon>
        <taxon>Bacillati</taxon>
        <taxon>Bacillota</taxon>
        <taxon>Bacilli</taxon>
        <taxon>Bacillales</taxon>
        <taxon>Paenibacillaceae</taxon>
        <taxon>Paenibacillus</taxon>
    </lineage>
</organism>
<proteinExistence type="predicted"/>
<protein>
    <submittedName>
        <fullName evidence="2">4-carboxymuconolactone decarboxylase</fullName>
        <ecNumber evidence="2">4.1.1.44</ecNumber>
    </submittedName>
</protein>
<sequence length="107" mass="12062">MKNKKITSTARANFGEFAPAFVAYTENILFGDVWRRGNLPLRERSLITLSTLIAGEHTNQLPYHLKLARENGISQEEIVEVITHLAFYVGWPRAATALKIAKDMCSE</sequence>
<dbReference type="Gene3D" id="1.20.1290.10">
    <property type="entry name" value="AhpD-like"/>
    <property type="match status" value="1"/>
</dbReference>
<dbReference type="EMBL" id="JAGGKG010000004">
    <property type="protein sequence ID" value="MBP1904682.1"/>
    <property type="molecule type" value="Genomic_DNA"/>
</dbReference>
<dbReference type="Pfam" id="PF02627">
    <property type="entry name" value="CMD"/>
    <property type="match status" value="1"/>
</dbReference>
<evidence type="ECO:0000259" key="1">
    <source>
        <dbReference type="Pfam" id="PF02627"/>
    </source>
</evidence>
<comment type="caution">
    <text evidence="2">The sequence shown here is derived from an EMBL/GenBank/DDBJ whole genome shotgun (WGS) entry which is preliminary data.</text>
</comment>